<reference evidence="1" key="1">
    <citation type="submission" date="2021-06" db="EMBL/GenBank/DDBJ databases">
        <authorList>
            <person name="Kallberg Y."/>
            <person name="Tangrot J."/>
            <person name="Rosling A."/>
        </authorList>
    </citation>
    <scope>NUCLEOTIDE SEQUENCE</scope>
    <source>
        <strain evidence="1">CL356</strain>
    </source>
</reference>
<protein>
    <submittedName>
        <fullName evidence="1">3836_t:CDS:1</fullName>
    </submittedName>
</protein>
<keyword evidence="2" id="KW-1185">Reference proteome</keyword>
<evidence type="ECO:0000313" key="2">
    <source>
        <dbReference type="Proteomes" id="UP000789525"/>
    </source>
</evidence>
<comment type="caution">
    <text evidence="1">The sequence shown here is derived from an EMBL/GenBank/DDBJ whole genome shotgun (WGS) entry which is preliminary data.</text>
</comment>
<gene>
    <name evidence="1" type="ORF">ACOLOM_LOCUS3085</name>
</gene>
<name>A0ACA9L630_9GLOM</name>
<dbReference type="EMBL" id="CAJVPT010004395">
    <property type="protein sequence ID" value="CAG8507800.1"/>
    <property type="molecule type" value="Genomic_DNA"/>
</dbReference>
<sequence>MTPEEAVRAFTYIWRYAFQEHPEDLELGHKISSKSLSRVDAYITTNTSRLESMIRVLLEEKGLAKHLDLLNNSNNRECRTLLFRTYKVPLEAPIDMTVIQAVRATCAMPGWFTPVKIGKKTQERQYIACQNTLMNPVKVGLKEGNDLFGPDRRVACILSLGAGEAGPVPASLQSDVSLPYQLLPSTTSACRLVDEDVYNLIGYTSVYHRFSVARGLESLERFSRNVFGDIYAHTQIYLSQNRVERDMTNAVGVAEAGTYSTIGSMCKLRISHRSIEPNEDI</sequence>
<evidence type="ECO:0000313" key="1">
    <source>
        <dbReference type="EMBL" id="CAG8507800.1"/>
    </source>
</evidence>
<accession>A0ACA9L630</accession>
<organism evidence="1 2">
    <name type="scientific">Acaulospora colombiana</name>
    <dbReference type="NCBI Taxonomy" id="27376"/>
    <lineage>
        <taxon>Eukaryota</taxon>
        <taxon>Fungi</taxon>
        <taxon>Fungi incertae sedis</taxon>
        <taxon>Mucoromycota</taxon>
        <taxon>Glomeromycotina</taxon>
        <taxon>Glomeromycetes</taxon>
        <taxon>Diversisporales</taxon>
        <taxon>Acaulosporaceae</taxon>
        <taxon>Acaulospora</taxon>
    </lineage>
</organism>
<dbReference type="Proteomes" id="UP000789525">
    <property type="component" value="Unassembled WGS sequence"/>
</dbReference>
<proteinExistence type="predicted"/>